<reference evidence="1 2" key="1">
    <citation type="submission" date="2016-10" db="EMBL/GenBank/DDBJ databases">
        <authorList>
            <person name="de Groot N.N."/>
        </authorList>
    </citation>
    <scope>NUCLEOTIDE SEQUENCE [LARGE SCALE GENOMIC DNA]</scope>
    <source>
        <strain evidence="1 2">R5</strain>
    </source>
</reference>
<evidence type="ECO:0000313" key="1">
    <source>
        <dbReference type="EMBL" id="SDF40287.1"/>
    </source>
</evidence>
<sequence length="455" mass="49594">MSGPKAFRIVTRAEIIAICRRNLARLDAAIESWTSAGRRNGTIEQKDIEKVVARRDELRRLLEADRFIELQKQVAAEIGFLQADSERRIERAAEMAARSNRDLRRSKAAAEALVQRLQGLNVEIPADIRSELSGSAASSERLEAAMAKALLLLPSEAAQDTATDRQREFALRLGAGESRDTLQEWIAARGQQMEDPALGRVDALLGELRGLGIDSSLFSDRVALLEAEPPARRSLIADSVLLDLTAAVKDGRARAQLADELRSRRAELSVMKSAEAAAMLTEIEESLASPTLNNGQDLVKRADFLIEEEFKAMAAAERKRAVLEGLGSLGYEVSEGMATAWVQNGQIVLRKAANPGYGIELLGGSRSDLLQVRAVGIGSSAEARDANRDRDMETIWCGEFDRLKALVAKAGGNVAMEFARPVGQFPLKIVSDPGVSHQADVAIRAQRELPLNRRA</sequence>
<gene>
    <name evidence="1" type="ORF">SAMN05216337_105423</name>
</gene>
<name>A0A1G7KST0_9BRAD</name>
<dbReference type="RefSeq" id="WP_092089589.1">
    <property type="nucleotide sequence ID" value="NZ_FMZW01000054.1"/>
</dbReference>
<accession>A0A1G7KST0</accession>
<dbReference type="Proteomes" id="UP000199245">
    <property type="component" value="Unassembled WGS sequence"/>
</dbReference>
<dbReference type="AlphaFoldDB" id="A0A1G7KST0"/>
<evidence type="ECO:0000313" key="2">
    <source>
        <dbReference type="Proteomes" id="UP000199245"/>
    </source>
</evidence>
<proteinExistence type="predicted"/>
<dbReference type="EMBL" id="FMZW01000054">
    <property type="protein sequence ID" value="SDF40287.1"/>
    <property type="molecule type" value="Genomic_DNA"/>
</dbReference>
<protein>
    <submittedName>
        <fullName evidence="1">Uncharacterized protein</fullName>
    </submittedName>
</protein>
<organism evidence="1 2">
    <name type="scientific">Bradyrhizobium brasilense</name>
    <dbReference type="NCBI Taxonomy" id="1419277"/>
    <lineage>
        <taxon>Bacteria</taxon>
        <taxon>Pseudomonadati</taxon>
        <taxon>Pseudomonadota</taxon>
        <taxon>Alphaproteobacteria</taxon>
        <taxon>Hyphomicrobiales</taxon>
        <taxon>Nitrobacteraceae</taxon>
        <taxon>Bradyrhizobium</taxon>
    </lineage>
</organism>